<accession>A0ABY4HR12</accession>
<dbReference type="EMBL" id="CP090145">
    <property type="protein sequence ID" value="UOX34742.1"/>
    <property type="molecule type" value="Genomic_DNA"/>
</dbReference>
<name>A0ABY4HR12_9FLAO</name>
<dbReference type="Proteomes" id="UP000830454">
    <property type="component" value="Chromosome"/>
</dbReference>
<gene>
    <name evidence="1" type="ORF">LXD69_04360</name>
</gene>
<keyword evidence="2" id="KW-1185">Reference proteome</keyword>
<reference evidence="1" key="1">
    <citation type="submission" date="2021-12" db="EMBL/GenBank/DDBJ databases">
        <authorList>
            <person name="Cha I.-T."/>
            <person name="Lee K.-E."/>
            <person name="Park S.-J."/>
        </authorList>
    </citation>
    <scope>NUCLEOTIDE SEQUENCE</scope>
    <source>
        <strain evidence="1">YSM-43</strain>
    </source>
</reference>
<proteinExistence type="predicted"/>
<organism evidence="1 2">
    <name type="scientific">Flavobacterium sediminilitoris</name>
    <dbReference type="NCBI Taxonomy" id="2024526"/>
    <lineage>
        <taxon>Bacteria</taxon>
        <taxon>Pseudomonadati</taxon>
        <taxon>Bacteroidota</taxon>
        <taxon>Flavobacteriia</taxon>
        <taxon>Flavobacteriales</taxon>
        <taxon>Flavobacteriaceae</taxon>
        <taxon>Flavobacterium</taxon>
    </lineage>
</organism>
<evidence type="ECO:0000313" key="2">
    <source>
        <dbReference type="Proteomes" id="UP000830454"/>
    </source>
</evidence>
<reference evidence="1" key="2">
    <citation type="submission" date="2022-04" db="EMBL/GenBank/DDBJ databases">
        <title>Complete Genome Sequence of Flavobacterium sediminilitoris YSM-43, Isolated from a Tidal Sediment.</title>
        <authorList>
            <person name="Lee P.A."/>
        </authorList>
    </citation>
    <scope>NUCLEOTIDE SEQUENCE</scope>
    <source>
        <strain evidence="1">YSM-43</strain>
    </source>
</reference>
<dbReference type="RefSeq" id="WP_246917797.1">
    <property type="nucleotide sequence ID" value="NZ_CP090145.1"/>
</dbReference>
<sequence length="205" mass="24724">MEYYIKKKLWKEYSLVIGFMMCISKRIKDIFVKELKYEVKINNILLIDDNYYVFFEPAYNIKGVEYFTNTGPLAINKITNEYKFTYFTDFLSTYGNRPEYLNYIKKYPNLTYKEIINYVKNRAYLVDSDFFKIVMIYEDSFKSNYLTIERKSISEIELIITNVFFRKLILKFLHDINAIFIKKNDTIFIVEIKLPSSPDNYGFTK</sequence>
<evidence type="ECO:0000313" key="1">
    <source>
        <dbReference type="EMBL" id="UOX34742.1"/>
    </source>
</evidence>
<protein>
    <submittedName>
        <fullName evidence="1">Uncharacterized protein</fullName>
    </submittedName>
</protein>